<dbReference type="Proteomes" id="UP000695022">
    <property type="component" value="Unplaced"/>
</dbReference>
<protein>
    <submittedName>
        <fullName evidence="4">Uncharacterized protein LOC106812481</fullName>
    </submittedName>
</protein>
<keyword evidence="2" id="KW-1133">Transmembrane helix</keyword>
<evidence type="ECO:0000313" key="3">
    <source>
        <dbReference type="Proteomes" id="UP000695022"/>
    </source>
</evidence>
<reference evidence="4" key="1">
    <citation type="submission" date="2025-08" db="UniProtKB">
        <authorList>
            <consortium name="RefSeq"/>
        </authorList>
    </citation>
    <scope>IDENTIFICATION</scope>
</reference>
<feature type="region of interest" description="Disordered" evidence="1">
    <location>
        <begin position="135"/>
        <end position="209"/>
    </location>
</feature>
<evidence type="ECO:0000256" key="1">
    <source>
        <dbReference type="SAM" id="MobiDB-lite"/>
    </source>
</evidence>
<feature type="compositionally biased region" description="Acidic residues" evidence="1">
    <location>
        <begin position="142"/>
        <end position="152"/>
    </location>
</feature>
<accession>A0ABM1EI30</accession>
<keyword evidence="3" id="KW-1185">Reference proteome</keyword>
<feature type="compositionally biased region" description="Low complexity" evidence="1">
    <location>
        <begin position="27"/>
        <end position="43"/>
    </location>
</feature>
<evidence type="ECO:0000313" key="4">
    <source>
        <dbReference type="RefSeq" id="XP_014671851.1"/>
    </source>
</evidence>
<organism evidence="3 4">
    <name type="scientific">Priapulus caudatus</name>
    <name type="common">Priapulid worm</name>
    <dbReference type="NCBI Taxonomy" id="37621"/>
    <lineage>
        <taxon>Eukaryota</taxon>
        <taxon>Metazoa</taxon>
        <taxon>Ecdysozoa</taxon>
        <taxon>Scalidophora</taxon>
        <taxon>Priapulida</taxon>
        <taxon>Priapulimorpha</taxon>
        <taxon>Priapulimorphida</taxon>
        <taxon>Priapulidae</taxon>
        <taxon>Priapulus</taxon>
    </lineage>
</organism>
<sequence length="241" mass="25851">MDDMTANPTVTASSSGAQPYEAEAVGNIATAGNENITNAANTEAHTESERQTEAALDVDPKACDDERSSGTEDKDSIPELEKPGDTIGDSSDESDFVKLDPEVSGSEQMDFSTFSALSSSGSQFNFMSRSCIAPKSPLDVESSQDADVDSDDSSTRLEPLTQSDPGQPSSTELTSKVPDKVSGEEDLPELSSGMPSDAIDSFDGHSGPHTRLSQHYHNNKLWYWLVAVLMLTFFSYSYTGH</sequence>
<feature type="compositionally biased region" description="Polar residues" evidence="1">
    <location>
        <begin position="160"/>
        <end position="174"/>
    </location>
</feature>
<dbReference type="RefSeq" id="XP_014671851.1">
    <property type="nucleotide sequence ID" value="XM_014816365.1"/>
</dbReference>
<evidence type="ECO:0000256" key="2">
    <source>
        <dbReference type="SAM" id="Phobius"/>
    </source>
</evidence>
<gene>
    <name evidence="4" type="primary">LOC106812481</name>
</gene>
<feature type="transmembrane region" description="Helical" evidence="2">
    <location>
        <begin position="221"/>
        <end position="239"/>
    </location>
</feature>
<name>A0ABM1EI30_PRICU</name>
<keyword evidence="2" id="KW-0812">Transmembrane</keyword>
<proteinExistence type="predicted"/>
<feature type="compositionally biased region" description="Polar residues" evidence="1">
    <location>
        <begin position="1"/>
        <end position="17"/>
    </location>
</feature>
<dbReference type="GeneID" id="106812481"/>
<keyword evidence="2" id="KW-0472">Membrane</keyword>
<feature type="compositionally biased region" description="Basic and acidic residues" evidence="1">
    <location>
        <begin position="44"/>
        <end position="84"/>
    </location>
</feature>
<feature type="region of interest" description="Disordered" evidence="1">
    <location>
        <begin position="1"/>
        <end position="107"/>
    </location>
</feature>